<keyword evidence="2" id="KW-1185">Reference proteome</keyword>
<dbReference type="Gene3D" id="3.20.20.140">
    <property type="entry name" value="Metal-dependent hydrolases"/>
    <property type="match status" value="2"/>
</dbReference>
<sequence>MNLEPSTSDGDNKDGFVYAADGLKLDGLMIERLSRIGISQGIVAPMGKTFIKGYSCHFKLKADNISAAILNSKVALHFNIGHDSKSNDFPTISSQIGYIRVFLQQHQNETPIAIHTHNKAIIEQIIRLKNEFPSQTFIIVGGQEAYMIADQISRAKISIVLSPWRCTAKFWENRHCSPNMPLSESSIEILYKAGVQFSIAYDEATNLRRIFWEVGSAAKSIESTNFTFVETVNLITSVEEIFGIEQNKNLLIFEHNPFEFGANIALSVEDGRVERCYPNVEEILHGNLLF</sequence>
<evidence type="ECO:0008006" key="3">
    <source>
        <dbReference type="Google" id="ProtNLM"/>
    </source>
</evidence>
<name>A0A1E3NU79_WICAA</name>
<dbReference type="AlphaFoldDB" id="A0A1E3NU79"/>
<gene>
    <name evidence="1" type="ORF">WICANDRAFT_37105</name>
</gene>
<dbReference type="EMBL" id="KV454218">
    <property type="protein sequence ID" value="ODQ56676.1"/>
    <property type="molecule type" value="Genomic_DNA"/>
</dbReference>
<accession>A0A1E3NU79</accession>
<dbReference type="RefSeq" id="XP_019035883.1">
    <property type="nucleotide sequence ID" value="XM_019182517.1"/>
</dbReference>
<dbReference type="STRING" id="683960.A0A1E3NU79"/>
<evidence type="ECO:0000313" key="2">
    <source>
        <dbReference type="Proteomes" id="UP000094112"/>
    </source>
</evidence>
<evidence type="ECO:0000313" key="1">
    <source>
        <dbReference type="EMBL" id="ODQ56676.1"/>
    </source>
</evidence>
<protein>
    <recommendedName>
        <fullName evidence="3">Amidohydrolase-related domain-containing protein</fullName>
    </recommendedName>
</protein>
<dbReference type="Proteomes" id="UP000094112">
    <property type="component" value="Unassembled WGS sequence"/>
</dbReference>
<dbReference type="OrthoDB" id="5595695at2759"/>
<dbReference type="GeneID" id="30199763"/>
<organism evidence="1 2">
    <name type="scientific">Wickerhamomyces anomalus (strain ATCC 58044 / CBS 1984 / NCYC 433 / NRRL Y-366-8)</name>
    <name type="common">Yeast</name>
    <name type="synonym">Hansenula anomala</name>
    <dbReference type="NCBI Taxonomy" id="683960"/>
    <lineage>
        <taxon>Eukaryota</taxon>
        <taxon>Fungi</taxon>
        <taxon>Dikarya</taxon>
        <taxon>Ascomycota</taxon>
        <taxon>Saccharomycotina</taxon>
        <taxon>Saccharomycetes</taxon>
        <taxon>Phaffomycetales</taxon>
        <taxon>Wickerhamomycetaceae</taxon>
        <taxon>Wickerhamomyces</taxon>
    </lineage>
</organism>
<proteinExistence type="predicted"/>
<reference evidence="1 2" key="1">
    <citation type="journal article" date="2016" name="Proc. Natl. Acad. Sci. U.S.A.">
        <title>Comparative genomics of biotechnologically important yeasts.</title>
        <authorList>
            <person name="Riley R."/>
            <person name="Haridas S."/>
            <person name="Wolfe K.H."/>
            <person name="Lopes M.R."/>
            <person name="Hittinger C.T."/>
            <person name="Goeker M."/>
            <person name="Salamov A.A."/>
            <person name="Wisecaver J.H."/>
            <person name="Long T.M."/>
            <person name="Calvey C.H."/>
            <person name="Aerts A.L."/>
            <person name="Barry K.W."/>
            <person name="Choi C."/>
            <person name="Clum A."/>
            <person name="Coughlan A.Y."/>
            <person name="Deshpande S."/>
            <person name="Douglass A.P."/>
            <person name="Hanson S.J."/>
            <person name="Klenk H.-P."/>
            <person name="LaButti K.M."/>
            <person name="Lapidus A."/>
            <person name="Lindquist E.A."/>
            <person name="Lipzen A.M."/>
            <person name="Meier-Kolthoff J.P."/>
            <person name="Ohm R.A."/>
            <person name="Otillar R.P."/>
            <person name="Pangilinan J.L."/>
            <person name="Peng Y."/>
            <person name="Rokas A."/>
            <person name="Rosa C.A."/>
            <person name="Scheuner C."/>
            <person name="Sibirny A.A."/>
            <person name="Slot J.C."/>
            <person name="Stielow J.B."/>
            <person name="Sun H."/>
            <person name="Kurtzman C.P."/>
            <person name="Blackwell M."/>
            <person name="Grigoriev I.V."/>
            <person name="Jeffries T.W."/>
        </authorList>
    </citation>
    <scope>NUCLEOTIDE SEQUENCE [LARGE SCALE GENOMIC DNA]</scope>
    <source>
        <strain evidence="2">ATCC 58044 / CBS 1984 / NCYC 433 / NRRL Y-366-8</strain>
    </source>
</reference>